<keyword evidence="1" id="KW-0175">Coiled coil</keyword>
<protein>
    <submittedName>
        <fullName evidence="2">Arsenical resistance operon transcriptional repressor ArsD</fullName>
    </submittedName>
</protein>
<sequence>MTQIQLYEEAMCCSTGVCGPDPDDELVELSAALDQLEEEFEAAEISRANMQHNIDEFLNTQEIYDLVEENGPEILPITTVDGEIVAKEEYLSYDELAAELRANQPQTQEAD</sequence>
<dbReference type="GO" id="GO:0003677">
    <property type="term" value="F:DNA binding"/>
    <property type="evidence" value="ECO:0007669"/>
    <property type="project" value="InterPro"/>
</dbReference>
<dbReference type="Pfam" id="PF06953">
    <property type="entry name" value="ArsD"/>
    <property type="match status" value="1"/>
</dbReference>
<keyword evidence="3" id="KW-1185">Reference proteome</keyword>
<feature type="coiled-coil region" evidence="1">
    <location>
        <begin position="26"/>
        <end position="53"/>
    </location>
</feature>
<dbReference type="EMBL" id="QMDW01000014">
    <property type="protein sequence ID" value="RJX48946.1"/>
    <property type="molecule type" value="Genomic_DNA"/>
</dbReference>
<dbReference type="InterPro" id="IPR010712">
    <property type="entry name" value="Arsenical-R_ArsD"/>
</dbReference>
<comment type="caution">
    <text evidence="2">The sequence shown here is derived from an EMBL/GenBank/DDBJ whole genome shotgun (WGS) entry which is preliminary data.</text>
</comment>
<organism evidence="2 3">
    <name type="scientific">Halonotius pteroides</name>
    <dbReference type="NCBI Taxonomy" id="268735"/>
    <lineage>
        <taxon>Archaea</taxon>
        <taxon>Methanobacteriati</taxon>
        <taxon>Methanobacteriota</taxon>
        <taxon>Stenosarchaea group</taxon>
        <taxon>Halobacteria</taxon>
        <taxon>Halobacteriales</taxon>
        <taxon>Haloferacaceae</taxon>
        <taxon>Halonotius</taxon>
    </lineage>
</organism>
<dbReference type="NCBIfam" id="NF033727">
    <property type="entry name" value="chaperon_ArsD"/>
    <property type="match status" value="1"/>
</dbReference>
<evidence type="ECO:0000256" key="1">
    <source>
        <dbReference type="SAM" id="Coils"/>
    </source>
</evidence>
<gene>
    <name evidence="2" type="ORF">DP106_10430</name>
</gene>
<proteinExistence type="predicted"/>
<dbReference type="GO" id="GO:0046685">
    <property type="term" value="P:response to arsenic-containing substance"/>
    <property type="evidence" value="ECO:0007669"/>
    <property type="project" value="InterPro"/>
</dbReference>
<dbReference type="Gene3D" id="3.40.30.10">
    <property type="entry name" value="Glutaredoxin"/>
    <property type="match status" value="1"/>
</dbReference>
<dbReference type="GO" id="GO:0045892">
    <property type="term" value="P:negative regulation of DNA-templated transcription"/>
    <property type="evidence" value="ECO:0007669"/>
    <property type="project" value="InterPro"/>
</dbReference>
<evidence type="ECO:0000313" key="2">
    <source>
        <dbReference type="EMBL" id="RJX48946.1"/>
    </source>
</evidence>
<evidence type="ECO:0000313" key="3">
    <source>
        <dbReference type="Proteomes" id="UP000281564"/>
    </source>
</evidence>
<dbReference type="OrthoDB" id="145187at2157"/>
<dbReference type="Proteomes" id="UP000281564">
    <property type="component" value="Unassembled WGS sequence"/>
</dbReference>
<reference evidence="2 3" key="1">
    <citation type="submission" date="2018-06" db="EMBL/GenBank/DDBJ databases">
        <title>Halonotius sp. F13-13 a new haloarchaeeon isolated from a solar saltern from Isla Cristina, Huelva, Spain.</title>
        <authorList>
            <person name="Duran-Viseras A."/>
            <person name="Sanchez-Porro C."/>
            <person name="Ventosa A."/>
        </authorList>
    </citation>
    <scope>NUCLEOTIDE SEQUENCE [LARGE SCALE GENOMIC DNA]</scope>
    <source>
        <strain evidence="2 3">CECT 7525</strain>
    </source>
</reference>
<dbReference type="AlphaFoldDB" id="A0A3A6Q435"/>
<name>A0A3A6Q435_9EURY</name>
<accession>A0A3A6Q435</accession>
<dbReference type="RefSeq" id="WP_120085165.1">
    <property type="nucleotide sequence ID" value="NZ_QMDW01000014.1"/>
</dbReference>